<feature type="region of interest" description="Disordered" evidence="9">
    <location>
        <begin position="341"/>
        <end position="428"/>
    </location>
</feature>
<evidence type="ECO:0000256" key="5">
    <source>
        <dbReference type="ARBA" id="ARBA00022884"/>
    </source>
</evidence>
<feature type="domain" description="RRM" evidence="10">
    <location>
        <begin position="178"/>
        <end position="284"/>
    </location>
</feature>
<dbReference type="GO" id="GO:0003723">
    <property type="term" value="F:RNA binding"/>
    <property type="evidence" value="ECO:0007669"/>
    <property type="project" value="UniProtKB-UniRule"/>
</dbReference>
<evidence type="ECO:0000259" key="10">
    <source>
        <dbReference type="PROSITE" id="PS50102"/>
    </source>
</evidence>
<keyword evidence="8" id="KW-0175">Coiled coil</keyword>
<dbReference type="GO" id="GO:0089701">
    <property type="term" value="C:U2AF complex"/>
    <property type="evidence" value="ECO:0007669"/>
    <property type="project" value="InterPro"/>
</dbReference>
<keyword evidence="3 7" id="KW-0863">Zinc-finger</keyword>
<keyword evidence="1 7" id="KW-0479">Metal-binding</keyword>
<dbReference type="KEGG" id="dci:103511886"/>
<dbReference type="SMART" id="SM00361">
    <property type="entry name" value="RRM_1"/>
    <property type="match status" value="1"/>
</dbReference>
<dbReference type="InterPro" id="IPR000571">
    <property type="entry name" value="Znf_CCCH"/>
</dbReference>
<evidence type="ECO:0000256" key="7">
    <source>
        <dbReference type="PROSITE-ProRule" id="PRU00723"/>
    </source>
</evidence>
<dbReference type="InterPro" id="IPR035979">
    <property type="entry name" value="RBD_domain_sf"/>
</dbReference>
<dbReference type="InterPro" id="IPR000504">
    <property type="entry name" value="RRM_dom"/>
</dbReference>
<name>A0A3Q0IYM6_DIACI</name>
<dbReference type="InterPro" id="IPR003954">
    <property type="entry name" value="RRM_euk-type"/>
</dbReference>
<dbReference type="GO" id="GO:0008270">
    <property type="term" value="F:zinc ion binding"/>
    <property type="evidence" value="ECO:0007669"/>
    <property type="project" value="UniProtKB-KW"/>
</dbReference>
<evidence type="ECO:0000313" key="13">
    <source>
        <dbReference type="RefSeq" id="XP_026681309.1"/>
    </source>
</evidence>
<proteinExistence type="predicted"/>
<feature type="domain" description="C3H1-type" evidence="11">
    <location>
        <begin position="286"/>
        <end position="313"/>
    </location>
</feature>
<dbReference type="SUPFAM" id="SSF54928">
    <property type="entry name" value="RNA-binding domain, RBD"/>
    <property type="match status" value="1"/>
</dbReference>
<dbReference type="PROSITE" id="PS50102">
    <property type="entry name" value="RRM"/>
    <property type="match status" value="1"/>
</dbReference>
<dbReference type="PANTHER" id="PTHR12620">
    <property type="entry name" value="U2 SNRNP AUXILIARY FACTOR, SMALL SUBUNIT"/>
    <property type="match status" value="1"/>
</dbReference>
<evidence type="ECO:0000256" key="6">
    <source>
        <dbReference type="PROSITE-ProRule" id="PRU00176"/>
    </source>
</evidence>
<dbReference type="PROSITE" id="PS50103">
    <property type="entry name" value="ZF_C3H1"/>
    <property type="match status" value="2"/>
</dbReference>
<dbReference type="InterPro" id="IPR012677">
    <property type="entry name" value="Nucleotide-bd_a/b_plait_sf"/>
</dbReference>
<feature type="compositionally biased region" description="Basic residues" evidence="9">
    <location>
        <begin position="365"/>
        <end position="379"/>
    </location>
</feature>
<protein>
    <submittedName>
        <fullName evidence="13">U2 small nuclear ribonucleoprotein auxiliary factor 35 kDa subunit-related protein 2-like isoform X1</fullName>
    </submittedName>
</protein>
<feature type="compositionally biased region" description="Low complexity" evidence="9">
    <location>
        <begin position="341"/>
        <end position="357"/>
    </location>
</feature>
<organism evidence="12 13">
    <name type="scientific">Diaphorina citri</name>
    <name type="common">Asian citrus psyllid</name>
    <dbReference type="NCBI Taxonomy" id="121845"/>
    <lineage>
        <taxon>Eukaryota</taxon>
        <taxon>Metazoa</taxon>
        <taxon>Ecdysozoa</taxon>
        <taxon>Arthropoda</taxon>
        <taxon>Hexapoda</taxon>
        <taxon>Insecta</taxon>
        <taxon>Pterygota</taxon>
        <taxon>Neoptera</taxon>
        <taxon>Paraneoptera</taxon>
        <taxon>Hemiptera</taxon>
        <taxon>Sternorrhyncha</taxon>
        <taxon>Psylloidea</taxon>
        <taxon>Psyllidae</taxon>
        <taxon>Diaphorininae</taxon>
        <taxon>Diaphorina</taxon>
    </lineage>
</organism>
<evidence type="ECO:0000256" key="4">
    <source>
        <dbReference type="ARBA" id="ARBA00022833"/>
    </source>
</evidence>
<reference evidence="13" key="1">
    <citation type="submission" date="2025-08" db="UniProtKB">
        <authorList>
            <consortium name="RefSeq"/>
        </authorList>
    </citation>
    <scope>IDENTIFICATION</scope>
</reference>
<keyword evidence="4 7" id="KW-0862">Zinc</keyword>
<sequence length="428" mass="51237">MKPRVNVSFFFKFLLSEEEANQKSSFYLAWQKEQEALELFVRIEEQRIQEELHKKWIEEEFKAQQEWKKNQEKIASFKAEKAKQELLIQEEWEKEQKRLRDIEEKNRQEKEEREAQEKEFKKSIEDFIEGVCNELPDGFRTNVETKPDKELCPFYSKVGACRFFDHCSRNHIKPSVSKTLLLNNFFTHLSMDNKSVREYDTDINLEFDETEMHKYFVEFYDDVLPELRSLGQVTQFKVCCNKSPHLRGNVYVSYSNEREALRAFYALTGRFYGGKQIRGQFCNVPLWSKAMCGLFMRNKCPKGGACNFLHVFRNPTSEFAQADLDRKDSVRSTTVSTSKRNSSWAWNSSDSSDSVSENENDSRNKTQRARKRSRHKSRSKERDKDWKKRRSRSPSYKKRTRHDSDNCDYEYYKHKKRKHTSDRSREKR</sequence>
<dbReference type="GO" id="GO:0000398">
    <property type="term" value="P:mRNA splicing, via spliceosome"/>
    <property type="evidence" value="ECO:0007669"/>
    <property type="project" value="InterPro"/>
</dbReference>
<evidence type="ECO:0000256" key="2">
    <source>
        <dbReference type="ARBA" id="ARBA00022737"/>
    </source>
</evidence>
<gene>
    <name evidence="13" type="primary">LOC103511886</name>
</gene>
<dbReference type="InterPro" id="IPR009145">
    <property type="entry name" value="U2AF_small"/>
</dbReference>
<dbReference type="STRING" id="121845.A0A3Q0IYM6"/>
<feature type="zinc finger region" description="C3H1-type" evidence="7">
    <location>
        <begin position="146"/>
        <end position="174"/>
    </location>
</feature>
<dbReference type="GeneID" id="103511886"/>
<dbReference type="RefSeq" id="XP_026681309.1">
    <property type="nucleotide sequence ID" value="XM_026825508.1"/>
</dbReference>
<feature type="compositionally biased region" description="Basic residues" evidence="9">
    <location>
        <begin position="387"/>
        <end position="401"/>
    </location>
</feature>
<feature type="coiled-coil region" evidence="8">
    <location>
        <begin position="92"/>
        <end position="126"/>
    </location>
</feature>
<dbReference type="PaxDb" id="121845-A0A3Q0IYM6"/>
<evidence type="ECO:0000256" key="9">
    <source>
        <dbReference type="SAM" id="MobiDB-lite"/>
    </source>
</evidence>
<feature type="domain" description="C3H1-type" evidence="11">
    <location>
        <begin position="146"/>
        <end position="174"/>
    </location>
</feature>
<accession>A0A3Q0IYM6</accession>
<evidence type="ECO:0000313" key="12">
    <source>
        <dbReference type="Proteomes" id="UP000079169"/>
    </source>
</evidence>
<keyword evidence="12" id="KW-1185">Reference proteome</keyword>
<feature type="zinc finger region" description="C3H1-type" evidence="7">
    <location>
        <begin position="286"/>
        <end position="313"/>
    </location>
</feature>
<dbReference type="Gene3D" id="3.30.70.330">
    <property type="match status" value="1"/>
</dbReference>
<evidence type="ECO:0000256" key="8">
    <source>
        <dbReference type="SAM" id="Coils"/>
    </source>
</evidence>
<keyword evidence="2" id="KW-0677">Repeat</keyword>
<evidence type="ECO:0000256" key="1">
    <source>
        <dbReference type="ARBA" id="ARBA00022723"/>
    </source>
</evidence>
<dbReference type="SMART" id="SM00356">
    <property type="entry name" value="ZnF_C3H1"/>
    <property type="match status" value="2"/>
</dbReference>
<dbReference type="AlphaFoldDB" id="A0A3Q0IYM6"/>
<evidence type="ECO:0000256" key="3">
    <source>
        <dbReference type="ARBA" id="ARBA00022771"/>
    </source>
</evidence>
<evidence type="ECO:0000259" key="11">
    <source>
        <dbReference type="PROSITE" id="PS50103"/>
    </source>
</evidence>
<dbReference type="Proteomes" id="UP000079169">
    <property type="component" value="Unplaced"/>
</dbReference>
<keyword evidence="5 6" id="KW-0694">RNA-binding</keyword>
<dbReference type="PRINTS" id="PR01848">
    <property type="entry name" value="U2AUXFACTOR"/>
</dbReference>